<feature type="domain" description="Leucine-binding protein" evidence="5">
    <location>
        <begin position="67"/>
        <end position="368"/>
    </location>
</feature>
<dbReference type="GO" id="GO:0006865">
    <property type="term" value="P:amino acid transport"/>
    <property type="evidence" value="ECO:0007669"/>
    <property type="project" value="UniProtKB-KW"/>
</dbReference>
<feature type="chain" id="PRO_5012761851" description="Leucine-binding protein domain-containing protein" evidence="4">
    <location>
        <begin position="42"/>
        <end position="422"/>
    </location>
</feature>
<dbReference type="InterPro" id="IPR028081">
    <property type="entry name" value="Leu-bd"/>
</dbReference>
<dbReference type="InterPro" id="IPR051010">
    <property type="entry name" value="BCAA_transport"/>
</dbReference>
<keyword evidence="7" id="KW-1185">Reference proteome</keyword>
<keyword evidence="3" id="KW-0029">Amino-acid transport</keyword>
<accession>A0A255YCT3</accession>
<dbReference type="EMBL" id="NOXT01000115">
    <property type="protein sequence ID" value="OYQ27057.1"/>
    <property type="molecule type" value="Genomic_DNA"/>
</dbReference>
<comment type="caution">
    <text evidence="6">The sequence shown here is derived from an EMBL/GenBank/DDBJ whole genome shotgun (WGS) entry which is preliminary data.</text>
</comment>
<evidence type="ECO:0000256" key="1">
    <source>
        <dbReference type="ARBA" id="ARBA00010062"/>
    </source>
</evidence>
<evidence type="ECO:0000313" key="6">
    <source>
        <dbReference type="EMBL" id="OYQ27057.1"/>
    </source>
</evidence>
<feature type="signal peptide" evidence="4">
    <location>
        <begin position="1"/>
        <end position="41"/>
    </location>
</feature>
<keyword evidence="3" id="KW-0813">Transport</keyword>
<dbReference type="AlphaFoldDB" id="A0A255YCT3"/>
<reference evidence="6 7" key="1">
    <citation type="submission" date="2017-07" db="EMBL/GenBank/DDBJ databases">
        <title>Sandarakinorhabdus cyanobacteriorum sp. nov., a novel bacterium isolated from cyanobacterial aggregates in a eutrophic lake.</title>
        <authorList>
            <person name="Cai H."/>
        </authorList>
    </citation>
    <scope>NUCLEOTIDE SEQUENCE [LARGE SCALE GENOMIC DNA]</scope>
    <source>
        <strain evidence="6 7">TH057</strain>
    </source>
</reference>
<dbReference type="OrthoDB" id="7210494at2"/>
<dbReference type="PANTHER" id="PTHR30483">
    <property type="entry name" value="LEUCINE-SPECIFIC-BINDING PROTEIN"/>
    <property type="match status" value="1"/>
</dbReference>
<evidence type="ECO:0000256" key="3">
    <source>
        <dbReference type="ARBA" id="ARBA00022970"/>
    </source>
</evidence>
<protein>
    <recommendedName>
        <fullName evidence="5">Leucine-binding protein domain-containing protein</fullName>
    </recommendedName>
</protein>
<evidence type="ECO:0000256" key="4">
    <source>
        <dbReference type="SAM" id="SignalP"/>
    </source>
</evidence>
<dbReference type="PANTHER" id="PTHR30483:SF6">
    <property type="entry name" value="PERIPLASMIC BINDING PROTEIN OF ABC TRANSPORTER FOR NATURAL AMINO ACIDS"/>
    <property type="match status" value="1"/>
</dbReference>
<organism evidence="6 7">
    <name type="scientific">Sandarakinorhabdus cyanobacteriorum</name>
    <dbReference type="NCBI Taxonomy" id="1981098"/>
    <lineage>
        <taxon>Bacteria</taxon>
        <taxon>Pseudomonadati</taxon>
        <taxon>Pseudomonadota</taxon>
        <taxon>Alphaproteobacteria</taxon>
        <taxon>Sphingomonadales</taxon>
        <taxon>Sphingosinicellaceae</taxon>
        <taxon>Sandarakinorhabdus</taxon>
    </lineage>
</organism>
<gene>
    <name evidence="6" type="ORF">CHU93_11105</name>
</gene>
<dbReference type="CDD" id="cd06339">
    <property type="entry name" value="PBP1_YraM_LppC_lipoprotein-like"/>
    <property type="match status" value="1"/>
</dbReference>
<dbReference type="SUPFAM" id="SSF53822">
    <property type="entry name" value="Periplasmic binding protein-like I"/>
    <property type="match status" value="1"/>
</dbReference>
<evidence type="ECO:0000256" key="2">
    <source>
        <dbReference type="ARBA" id="ARBA00022729"/>
    </source>
</evidence>
<evidence type="ECO:0000259" key="5">
    <source>
        <dbReference type="Pfam" id="PF13458"/>
    </source>
</evidence>
<dbReference type="Gene3D" id="3.40.50.2300">
    <property type="match status" value="2"/>
</dbReference>
<sequence>MGTGIVHHSIKSVNRRGWQALRAASLGLALLVAACSTPKKAAPVVAPPPPPVVAPKPAPLPEARLNKVALLVPLSGANAALGESIANAAAMAMADLGKPQVQLVTYDTAAGAGEAAARAMADGAGLILGPLLGSEVPAVQAAVAGRPVPILSFSNDAAVAGGNVFVLGFQPGQAIARVVSYARMRGVERFAALVPQGVYGQRAQLSFVKAVNDAGGRSTAVVPYTREPAKLLAAARLVTNYDARVRASGKPMIRPDGTVARVAGALAPVPFQALLVADSGAATARFLQPLSRFGAGPGQVVILGTELWNNEPGLAAVPALKGALYATVPDARFNSLAARYRAKHGGNPSRLASLGYDAVLLAHGLAARWPYGQAFPRASLLARDGFSGIDGAFRFTASGVVERGLEVDQLGSGTVSPAPASF</sequence>
<name>A0A255YCT3_9SPHN</name>
<dbReference type="RefSeq" id="WP_094474111.1">
    <property type="nucleotide sequence ID" value="NZ_NOXT01000115.1"/>
</dbReference>
<dbReference type="InterPro" id="IPR028082">
    <property type="entry name" value="Peripla_BP_I"/>
</dbReference>
<comment type="similarity">
    <text evidence="1">Belongs to the leucine-binding protein family.</text>
</comment>
<proteinExistence type="inferred from homology"/>
<dbReference type="Pfam" id="PF13458">
    <property type="entry name" value="Peripla_BP_6"/>
    <property type="match status" value="1"/>
</dbReference>
<dbReference type="Proteomes" id="UP000216991">
    <property type="component" value="Unassembled WGS sequence"/>
</dbReference>
<evidence type="ECO:0000313" key="7">
    <source>
        <dbReference type="Proteomes" id="UP000216991"/>
    </source>
</evidence>
<keyword evidence="2 4" id="KW-0732">Signal</keyword>